<dbReference type="Proteomes" id="UP000521872">
    <property type="component" value="Unassembled WGS sequence"/>
</dbReference>
<comment type="caution">
    <text evidence="1">The sequence shown here is derived from an EMBL/GenBank/DDBJ whole genome shotgun (WGS) entry which is preliminary data.</text>
</comment>
<sequence length="190" mass="22461">MLAEISKDVSPIFTLPEDLLWRIFMENTFIGPDYLHTEELHSPLITARRCSQVCRHWRATYLSSSSMRAKVVDVTELQQQKENWRKEVFARTGEALLWVYGYVLRDNQPNFPLVFLKENWKRVQLLSITYSVLSMQQVRRQKMWAFLKEHAPELRRLKISIPELQHQVLPSCLFADDAPQLERFDVLSTP</sequence>
<reference evidence="1 2" key="1">
    <citation type="submission" date="2019-12" db="EMBL/GenBank/DDBJ databases">
        <authorList>
            <person name="Floudas D."/>
            <person name="Bentzer J."/>
            <person name="Ahren D."/>
            <person name="Johansson T."/>
            <person name="Persson P."/>
            <person name="Tunlid A."/>
        </authorList>
    </citation>
    <scope>NUCLEOTIDE SEQUENCE [LARGE SCALE GENOMIC DNA]</scope>
    <source>
        <strain evidence="1 2">CBS 102.39</strain>
    </source>
</reference>
<gene>
    <name evidence="1" type="ORF">D9613_010838</name>
</gene>
<dbReference type="CDD" id="cd09917">
    <property type="entry name" value="F-box_SF"/>
    <property type="match status" value="1"/>
</dbReference>
<proteinExistence type="predicted"/>
<accession>A0A8H4QLG9</accession>
<dbReference type="EMBL" id="JAACJL010000046">
    <property type="protein sequence ID" value="KAF4613038.1"/>
    <property type="molecule type" value="Genomic_DNA"/>
</dbReference>
<organism evidence="1 2">
    <name type="scientific">Agrocybe pediades</name>
    <dbReference type="NCBI Taxonomy" id="84607"/>
    <lineage>
        <taxon>Eukaryota</taxon>
        <taxon>Fungi</taxon>
        <taxon>Dikarya</taxon>
        <taxon>Basidiomycota</taxon>
        <taxon>Agaricomycotina</taxon>
        <taxon>Agaricomycetes</taxon>
        <taxon>Agaricomycetidae</taxon>
        <taxon>Agaricales</taxon>
        <taxon>Agaricineae</taxon>
        <taxon>Strophariaceae</taxon>
        <taxon>Agrocybe</taxon>
    </lineage>
</organism>
<protein>
    <recommendedName>
        <fullName evidence="3">F-box domain-containing protein</fullName>
    </recommendedName>
</protein>
<evidence type="ECO:0000313" key="2">
    <source>
        <dbReference type="Proteomes" id="UP000521872"/>
    </source>
</evidence>
<dbReference type="AlphaFoldDB" id="A0A8H4QLG9"/>
<dbReference type="Gene3D" id="1.20.1280.50">
    <property type="match status" value="1"/>
</dbReference>
<keyword evidence="2" id="KW-1185">Reference proteome</keyword>
<name>A0A8H4QLG9_9AGAR</name>
<evidence type="ECO:0008006" key="3">
    <source>
        <dbReference type="Google" id="ProtNLM"/>
    </source>
</evidence>
<evidence type="ECO:0000313" key="1">
    <source>
        <dbReference type="EMBL" id="KAF4613038.1"/>
    </source>
</evidence>
<dbReference type="SUPFAM" id="SSF81383">
    <property type="entry name" value="F-box domain"/>
    <property type="match status" value="1"/>
</dbReference>
<dbReference type="InterPro" id="IPR036047">
    <property type="entry name" value="F-box-like_dom_sf"/>
</dbReference>